<organism evidence="2 3">
    <name type="scientific">Candidatus Harrisonbacteria bacterium CG10_big_fil_rev_8_21_14_0_10_45_28</name>
    <dbReference type="NCBI Taxonomy" id="1974586"/>
    <lineage>
        <taxon>Bacteria</taxon>
        <taxon>Candidatus Harrisoniibacteriota</taxon>
    </lineage>
</organism>
<gene>
    <name evidence="2" type="ORF">COU10_01980</name>
</gene>
<dbReference type="AlphaFoldDB" id="A0A2H0UND8"/>
<keyword evidence="1" id="KW-0472">Membrane</keyword>
<feature type="non-terminal residue" evidence="2">
    <location>
        <position position="1"/>
    </location>
</feature>
<sequence length="102" mass="12074">HNIYLDYLAETGILGLLSFLGIWFVFFWQFFKKKTLINADKNIRINQQNQHEPAVLKALILALPVAYLVQGIVLFDVLPIYLNIFLFLAFVTYRFENFKFRN</sequence>
<feature type="transmembrane region" description="Helical" evidence="1">
    <location>
        <begin position="78"/>
        <end position="95"/>
    </location>
</feature>
<dbReference type="Proteomes" id="UP000230903">
    <property type="component" value="Unassembled WGS sequence"/>
</dbReference>
<keyword evidence="1" id="KW-1133">Transmembrane helix</keyword>
<evidence type="ECO:0000313" key="2">
    <source>
        <dbReference type="EMBL" id="PIR87901.1"/>
    </source>
</evidence>
<evidence type="ECO:0000256" key="1">
    <source>
        <dbReference type="SAM" id="Phobius"/>
    </source>
</evidence>
<proteinExistence type="predicted"/>
<name>A0A2H0UND8_9BACT</name>
<evidence type="ECO:0000313" key="3">
    <source>
        <dbReference type="Proteomes" id="UP000230903"/>
    </source>
</evidence>
<protein>
    <submittedName>
        <fullName evidence="2">Uncharacterized protein</fullName>
    </submittedName>
</protein>
<feature type="transmembrane region" description="Helical" evidence="1">
    <location>
        <begin position="12"/>
        <end position="31"/>
    </location>
</feature>
<comment type="caution">
    <text evidence="2">The sequence shown here is derived from an EMBL/GenBank/DDBJ whole genome shotgun (WGS) entry which is preliminary data.</text>
</comment>
<accession>A0A2H0UND8</accession>
<dbReference type="EMBL" id="PFBC01000033">
    <property type="protein sequence ID" value="PIR87901.1"/>
    <property type="molecule type" value="Genomic_DNA"/>
</dbReference>
<reference evidence="3" key="1">
    <citation type="submission" date="2017-09" db="EMBL/GenBank/DDBJ databases">
        <title>Depth-based differentiation of microbial function through sediment-hosted aquifers and enrichment of novel symbionts in the deep terrestrial subsurface.</title>
        <authorList>
            <person name="Probst A.J."/>
            <person name="Ladd B."/>
            <person name="Jarett J.K."/>
            <person name="Geller-Mcgrath D.E."/>
            <person name="Sieber C.M.K."/>
            <person name="Emerson J.B."/>
            <person name="Anantharaman K."/>
            <person name="Thomas B.C."/>
            <person name="Malmstrom R."/>
            <person name="Stieglmeier M."/>
            <person name="Klingl A."/>
            <person name="Woyke T."/>
            <person name="Ryan C.M."/>
            <person name="Banfield J.F."/>
        </authorList>
    </citation>
    <scope>NUCLEOTIDE SEQUENCE [LARGE SCALE GENOMIC DNA]</scope>
</reference>
<keyword evidence="1" id="KW-0812">Transmembrane</keyword>